<reference evidence="3" key="1">
    <citation type="submission" date="2021-01" db="EMBL/GenBank/DDBJ databases">
        <title>Caligus Genome Assembly.</title>
        <authorList>
            <person name="Gallardo-Escarate C."/>
        </authorList>
    </citation>
    <scope>NUCLEOTIDE SEQUENCE [LARGE SCALE GENOMIC DNA]</scope>
</reference>
<evidence type="ECO:0000256" key="1">
    <source>
        <dbReference type="SAM" id="MobiDB-lite"/>
    </source>
</evidence>
<evidence type="ECO:0000313" key="2">
    <source>
        <dbReference type="EMBL" id="QQP38687.1"/>
    </source>
</evidence>
<sequence length="85" mass="8942">MPMQNGLCGDAASNDPSCGPGSVEGSRRLQGLKHVPTEIVWHAKVPDSLPSGYATGVVDGIGRSGKLYGLIMRYIGLLCTSLRMP</sequence>
<proteinExistence type="predicted"/>
<dbReference type="Proteomes" id="UP000595437">
    <property type="component" value="Chromosome 13"/>
</dbReference>
<evidence type="ECO:0000313" key="3">
    <source>
        <dbReference type="Proteomes" id="UP000595437"/>
    </source>
</evidence>
<dbReference type="AlphaFoldDB" id="A0A7T8GVR6"/>
<organism evidence="2 3">
    <name type="scientific">Caligus rogercresseyi</name>
    <name type="common">Sea louse</name>
    <dbReference type="NCBI Taxonomy" id="217165"/>
    <lineage>
        <taxon>Eukaryota</taxon>
        <taxon>Metazoa</taxon>
        <taxon>Ecdysozoa</taxon>
        <taxon>Arthropoda</taxon>
        <taxon>Crustacea</taxon>
        <taxon>Multicrustacea</taxon>
        <taxon>Hexanauplia</taxon>
        <taxon>Copepoda</taxon>
        <taxon>Siphonostomatoida</taxon>
        <taxon>Caligidae</taxon>
        <taxon>Caligus</taxon>
    </lineage>
</organism>
<name>A0A7T8GVR6_CALRO</name>
<dbReference type="EMBL" id="CP045902">
    <property type="protein sequence ID" value="QQP38687.1"/>
    <property type="molecule type" value="Genomic_DNA"/>
</dbReference>
<feature type="region of interest" description="Disordered" evidence="1">
    <location>
        <begin position="1"/>
        <end position="27"/>
    </location>
</feature>
<protein>
    <submittedName>
        <fullName evidence="2">Uncharacterized protein</fullName>
    </submittedName>
</protein>
<gene>
    <name evidence="2" type="ORF">FKW44_019336</name>
</gene>
<keyword evidence="3" id="KW-1185">Reference proteome</keyword>
<accession>A0A7T8GVR6</accession>